<evidence type="ECO:0000313" key="10">
    <source>
        <dbReference type="Proteomes" id="UP001633002"/>
    </source>
</evidence>
<name>A0ABD3HBV8_9MARC</name>
<reference evidence="9 10" key="1">
    <citation type="submission" date="2024-09" db="EMBL/GenBank/DDBJ databases">
        <title>Chromosome-scale assembly of Riccia sorocarpa.</title>
        <authorList>
            <person name="Paukszto L."/>
        </authorList>
    </citation>
    <scope>NUCLEOTIDE SEQUENCE [LARGE SCALE GENOMIC DNA]</scope>
    <source>
        <strain evidence="9">LP-2024</strain>
        <tissue evidence="9">Aerial parts of the thallus</tissue>
    </source>
</reference>
<evidence type="ECO:0000256" key="2">
    <source>
        <dbReference type="ARBA" id="ARBA00022741"/>
    </source>
</evidence>
<gene>
    <name evidence="9" type="ORF">R1sor_015307</name>
</gene>
<organism evidence="9 10">
    <name type="scientific">Riccia sorocarpa</name>
    <dbReference type="NCBI Taxonomy" id="122646"/>
    <lineage>
        <taxon>Eukaryota</taxon>
        <taxon>Viridiplantae</taxon>
        <taxon>Streptophyta</taxon>
        <taxon>Embryophyta</taxon>
        <taxon>Marchantiophyta</taxon>
        <taxon>Marchantiopsida</taxon>
        <taxon>Marchantiidae</taxon>
        <taxon>Marchantiales</taxon>
        <taxon>Ricciaceae</taxon>
        <taxon>Riccia</taxon>
    </lineage>
</organism>
<evidence type="ECO:0000313" key="9">
    <source>
        <dbReference type="EMBL" id="KAL3688998.1"/>
    </source>
</evidence>
<dbReference type="PROSITE" id="PS51192">
    <property type="entry name" value="HELICASE_ATP_BIND_1"/>
    <property type="match status" value="1"/>
</dbReference>
<evidence type="ECO:0000256" key="4">
    <source>
        <dbReference type="ARBA" id="ARBA00022806"/>
    </source>
</evidence>
<dbReference type="Pfam" id="PF00270">
    <property type="entry name" value="DEAD"/>
    <property type="match status" value="1"/>
</dbReference>
<evidence type="ECO:0000256" key="3">
    <source>
        <dbReference type="ARBA" id="ARBA00022801"/>
    </source>
</evidence>
<keyword evidence="10" id="KW-1185">Reference proteome</keyword>
<dbReference type="PANTHER" id="PTHR47963:SF10">
    <property type="entry name" value="ATP-DEPENDENT RNA HELICASE DDX6_DHH1"/>
    <property type="match status" value="1"/>
</dbReference>
<comment type="catalytic activity">
    <reaction evidence="6">
        <text>ATP + H2O = ADP + phosphate + H(+)</text>
        <dbReference type="Rhea" id="RHEA:13065"/>
        <dbReference type="ChEBI" id="CHEBI:15377"/>
        <dbReference type="ChEBI" id="CHEBI:15378"/>
        <dbReference type="ChEBI" id="CHEBI:30616"/>
        <dbReference type="ChEBI" id="CHEBI:43474"/>
        <dbReference type="ChEBI" id="CHEBI:456216"/>
        <dbReference type="EC" id="3.6.4.13"/>
    </reaction>
</comment>
<proteinExistence type="predicted"/>
<sequence>MSANAVLLPGFRGMARMILKPPNKIRMLSGWKISLAKNGSFAGKAGGQNTWVGVRIISSLGLEPGSKFGHLAVGRTFCASPGTVDVEKSVADEDEGGLTVPPPRLTLKELCEERVPQHILEKAEELGFKYPTLAQQEALPVLLSGFDCLLHAQTGSGKTLAYLLPILAKLVPRAAVQAIIVVPTRELGMQVAKVARTLMGKSLKSTDTDSEEKGDVRVSGKGEGKGNLTVMTLLDGGSANRQKKWIKAAPPQLIVGTLRCISRLIESNHLRCNAITTIVIDEIDTLLGSAKEGNHLQNLLSVHTRATDRQTIFASATVPQHNRFLHDCVQNKWAKNDIVHVHVTPEVMMPRYLQHRYVVCDKQDKLDTLVALLNADNPRAAIIFVNEQNEKSRRNGDPPPTSIVAEFLSEKLRLGELGKKVERSRDLWEPLILEEDDHINQRVSTLSEFREGRCLLVATDIAARGLDLPEVSHVYNIDLPPSVTSYIHRAGRTGRRPIEEEQGVVTSFIISKELFVLRRIENEAQTRITPLHIDVGPKEE</sequence>
<accession>A0ABD3HBV8</accession>
<dbReference type="Proteomes" id="UP001633002">
    <property type="component" value="Unassembled WGS sequence"/>
</dbReference>
<keyword evidence="2" id="KW-0547">Nucleotide-binding</keyword>
<dbReference type="InterPro" id="IPR014001">
    <property type="entry name" value="Helicase_ATP-bd"/>
</dbReference>
<evidence type="ECO:0000259" key="8">
    <source>
        <dbReference type="PROSITE" id="PS51194"/>
    </source>
</evidence>
<evidence type="ECO:0000256" key="5">
    <source>
        <dbReference type="ARBA" id="ARBA00022840"/>
    </source>
</evidence>
<dbReference type="PANTHER" id="PTHR47963">
    <property type="entry name" value="DEAD-BOX ATP-DEPENDENT RNA HELICASE 47, MITOCHONDRIAL"/>
    <property type="match status" value="1"/>
</dbReference>
<dbReference type="PROSITE" id="PS51194">
    <property type="entry name" value="HELICASE_CTER"/>
    <property type="match status" value="1"/>
</dbReference>
<evidence type="ECO:0000256" key="6">
    <source>
        <dbReference type="ARBA" id="ARBA00047984"/>
    </source>
</evidence>
<dbReference type="SUPFAM" id="SSF52540">
    <property type="entry name" value="P-loop containing nucleoside triphosphate hydrolases"/>
    <property type="match status" value="1"/>
</dbReference>
<dbReference type="InterPro" id="IPR027417">
    <property type="entry name" value="P-loop_NTPase"/>
</dbReference>
<feature type="domain" description="Helicase ATP-binding" evidence="7">
    <location>
        <begin position="139"/>
        <end position="336"/>
    </location>
</feature>
<dbReference type="InterPro" id="IPR001650">
    <property type="entry name" value="Helicase_C-like"/>
</dbReference>
<dbReference type="AlphaFoldDB" id="A0ABD3HBV8"/>
<comment type="caution">
    <text evidence="9">The sequence shown here is derived from an EMBL/GenBank/DDBJ whole genome shotgun (WGS) entry which is preliminary data.</text>
</comment>
<dbReference type="GO" id="GO:0003724">
    <property type="term" value="F:RNA helicase activity"/>
    <property type="evidence" value="ECO:0007669"/>
    <property type="project" value="UniProtKB-EC"/>
</dbReference>
<dbReference type="SMART" id="SM00487">
    <property type="entry name" value="DEXDc"/>
    <property type="match status" value="1"/>
</dbReference>
<dbReference type="CDD" id="cd00268">
    <property type="entry name" value="DEADc"/>
    <property type="match status" value="1"/>
</dbReference>
<keyword evidence="5" id="KW-0067">ATP-binding</keyword>
<evidence type="ECO:0000256" key="1">
    <source>
        <dbReference type="ARBA" id="ARBA00012552"/>
    </source>
</evidence>
<dbReference type="EC" id="3.6.4.13" evidence="1"/>
<evidence type="ECO:0000259" key="7">
    <source>
        <dbReference type="PROSITE" id="PS51192"/>
    </source>
</evidence>
<protein>
    <recommendedName>
        <fullName evidence="1">RNA helicase</fullName>
        <ecNumber evidence="1">3.6.4.13</ecNumber>
    </recommendedName>
</protein>
<keyword evidence="4" id="KW-0347">Helicase</keyword>
<feature type="domain" description="Helicase C-terminal" evidence="8">
    <location>
        <begin position="365"/>
        <end position="540"/>
    </location>
</feature>
<dbReference type="Gene3D" id="3.40.50.300">
    <property type="entry name" value="P-loop containing nucleotide triphosphate hydrolases"/>
    <property type="match status" value="2"/>
</dbReference>
<dbReference type="SMART" id="SM00490">
    <property type="entry name" value="HELICc"/>
    <property type="match status" value="1"/>
</dbReference>
<dbReference type="InterPro" id="IPR044742">
    <property type="entry name" value="DEAD/DEAH_RhlB"/>
</dbReference>
<keyword evidence="3" id="KW-0378">Hydrolase</keyword>
<dbReference type="EMBL" id="JBJQOH010000004">
    <property type="protein sequence ID" value="KAL3688998.1"/>
    <property type="molecule type" value="Genomic_DNA"/>
</dbReference>
<dbReference type="InterPro" id="IPR011545">
    <property type="entry name" value="DEAD/DEAH_box_helicase_dom"/>
</dbReference>
<dbReference type="InterPro" id="IPR050547">
    <property type="entry name" value="DEAD_box_RNA_helicases"/>
</dbReference>
<dbReference type="Pfam" id="PF00271">
    <property type="entry name" value="Helicase_C"/>
    <property type="match status" value="1"/>
</dbReference>
<dbReference type="GO" id="GO:0016787">
    <property type="term" value="F:hydrolase activity"/>
    <property type="evidence" value="ECO:0007669"/>
    <property type="project" value="UniProtKB-KW"/>
</dbReference>
<dbReference type="CDD" id="cd18787">
    <property type="entry name" value="SF2_C_DEAD"/>
    <property type="match status" value="1"/>
</dbReference>
<dbReference type="GO" id="GO:0005524">
    <property type="term" value="F:ATP binding"/>
    <property type="evidence" value="ECO:0007669"/>
    <property type="project" value="UniProtKB-KW"/>
</dbReference>